<accession>S8DIL1</accession>
<dbReference type="PANTHER" id="PTHR31170:SF18">
    <property type="entry name" value="(WILD MALAYSIAN BANANA) HYPOTHETICAL PROTEIN"/>
    <property type="match status" value="1"/>
</dbReference>
<gene>
    <name evidence="1" type="ORF">M569_12114</name>
</gene>
<keyword evidence="2" id="KW-1185">Reference proteome</keyword>
<dbReference type="AlphaFoldDB" id="S8DIL1"/>
<dbReference type="EMBL" id="AUSU01005980">
    <property type="protein sequence ID" value="EPS62678.1"/>
    <property type="molecule type" value="Genomic_DNA"/>
</dbReference>
<dbReference type="Proteomes" id="UP000015453">
    <property type="component" value="Unassembled WGS sequence"/>
</dbReference>
<evidence type="ECO:0000313" key="1">
    <source>
        <dbReference type="EMBL" id="EPS62678.1"/>
    </source>
</evidence>
<comment type="caution">
    <text evidence="1">The sequence shown here is derived from an EMBL/GenBank/DDBJ whole genome shotgun (WGS) entry which is preliminary data.</text>
</comment>
<name>S8DIL1_9LAMI</name>
<dbReference type="OrthoDB" id="1846188at2759"/>
<dbReference type="InterPro" id="IPR004158">
    <property type="entry name" value="DUF247_pln"/>
</dbReference>
<organism evidence="1 2">
    <name type="scientific">Genlisea aurea</name>
    <dbReference type="NCBI Taxonomy" id="192259"/>
    <lineage>
        <taxon>Eukaryota</taxon>
        <taxon>Viridiplantae</taxon>
        <taxon>Streptophyta</taxon>
        <taxon>Embryophyta</taxon>
        <taxon>Tracheophyta</taxon>
        <taxon>Spermatophyta</taxon>
        <taxon>Magnoliopsida</taxon>
        <taxon>eudicotyledons</taxon>
        <taxon>Gunneridae</taxon>
        <taxon>Pentapetalae</taxon>
        <taxon>asterids</taxon>
        <taxon>lamiids</taxon>
        <taxon>Lamiales</taxon>
        <taxon>Lentibulariaceae</taxon>
        <taxon>Genlisea</taxon>
    </lineage>
</organism>
<evidence type="ECO:0000313" key="2">
    <source>
        <dbReference type="Proteomes" id="UP000015453"/>
    </source>
</evidence>
<feature type="non-terminal residue" evidence="1">
    <location>
        <position position="199"/>
    </location>
</feature>
<reference evidence="1 2" key="1">
    <citation type="journal article" date="2013" name="BMC Genomics">
        <title>The miniature genome of a carnivorous plant Genlisea aurea contains a low number of genes and short non-coding sequences.</title>
        <authorList>
            <person name="Leushkin E.V."/>
            <person name="Sutormin R.A."/>
            <person name="Nabieva E.R."/>
            <person name="Penin A.A."/>
            <person name="Kondrashov A.S."/>
            <person name="Logacheva M.D."/>
        </authorList>
    </citation>
    <scope>NUCLEOTIDE SEQUENCE [LARGE SCALE GENOMIC DNA]</scope>
</reference>
<dbReference type="PANTHER" id="PTHR31170">
    <property type="entry name" value="BNAC04G53230D PROTEIN"/>
    <property type="match status" value="1"/>
</dbReference>
<sequence length="199" mass="22660">MAENPQWLIRIKTDLQELADASSQSTHWSKKSIYRIPASVTDLHKRAYTPQIVSIGPYHHGQPHLLPMEQHKRRALLHFLKRAKKPIDAFVGALSPMVDDLKEAYDRLDPSWEDDGDGSKFLKMMITDGCFILEVLRKTMDPAGCAEAYAPKDPIFSDHGRLHVVPYLKRDMLMLENQIPMAVLDTLVSLQDAPHPQLK</sequence>
<protein>
    <submittedName>
        <fullName evidence="1">Uncharacterized protein</fullName>
    </submittedName>
</protein>
<dbReference type="Pfam" id="PF03140">
    <property type="entry name" value="DUF247"/>
    <property type="match status" value="1"/>
</dbReference>
<proteinExistence type="predicted"/>